<feature type="compositionally biased region" description="Low complexity" evidence="1">
    <location>
        <begin position="333"/>
        <end position="344"/>
    </location>
</feature>
<accession>A0A183IP03</accession>
<organism evidence="4">
    <name type="scientific">Soboliphyme baturini</name>
    <dbReference type="NCBI Taxonomy" id="241478"/>
    <lineage>
        <taxon>Eukaryota</taxon>
        <taxon>Metazoa</taxon>
        <taxon>Ecdysozoa</taxon>
        <taxon>Nematoda</taxon>
        <taxon>Enoplea</taxon>
        <taxon>Dorylaimia</taxon>
        <taxon>Dioctophymatida</taxon>
        <taxon>Dioctophymatoidea</taxon>
        <taxon>Soboliphymatidae</taxon>
        <taxon>Soboliphyme</taxon>
    </lineage>
</organism>
<feature type="compositionally biased region" description="Polar residues" evidence="1">
    <location>
        <begin position="456"/>
        <end position="472"/>
    </location>
</feature>
<dbReference type="Proteomes" id="UP000270296">
    <property type="component" value="Unassembled WGS sequence"/>
</dbReference>
<keyword evidence="3" id="KW-1185">Reference proteome</keyword>
<evidence type="ECO:0000313" key="2">
    <source>
        <dbReference type="EMBL" id="VDP06983.1"/>
    </source>
</evidence>
<dbReference type="EMBL" id="UZAM01008929">
    <property type="protein sequence ID" value="VDP06983.1"/>
    <property type="molecule type" value="Genomic_DNA"/>
</dbReference>
<proteinExistence type="predicted"/>
<name>A0A183IP03_9BILA</name>
<feature type="compositionally biased region" description="Low complexity" evidence="1">
    <location>
        <begin position="481"/>
        <end position="490"/>
    </location>
</feature>
<gene>
    <name evidence="2" type="ORF">SBAD_LOCUS5350</name>
</gene>
<feature type="compositionally biased region" description="Basic residues" evidence="1">
    <location>
        <begin position="134"/>
        <end position="143"/>
    </location>
</feature>
<reference evidence="4" key="1">
    <citation type="submission" date="2016-06" db="UniProtKB">
        <authorList>
            <consortium name="WormBaseParasite"/>
        </authorList>
    </citation>
    <scope>IDENTIFICATION</scope>
</reference>
<feature type="region of interest" description="Disordered" evidence="1">
    <location>
        <begin position="456"/>
        <end position="518"/>
    </location>
</feature>
<reference evidence="2 3" key="2">
    <citation type="submission" date="2018-11" db="EMBL/GenBank/DDBJ databases">
        <authorList>
            <consortium name="Pathogen Informatics"/>
        </authorList>
    </citation>
    <scope>NUCLEOTIDE SEQUENCE [LARGE SCALE GENOMIC DNA]</scope>
</reference>
<feature type="compositionally biased region" description="Polar residues" evidence="1">
    <location>
        <begin position="508"/>
        <end position="518"/>
    </location>
</feature>
<feature type="region of interest" description="Disordered" evidence="1">
    <location>
        <begin position="134"/>
        <end position="183"/>
    </location>
</feature>
<dbReference type="WBParaSite" id="SBAD_0000556601-mRNA-1">
    <property type="protein sequence ID" value="SBAD_0000556601-mRNA-1"/>
    <property type="gene ID" value="SBAD_0000556601"/>
</dbReference>
<protein>
    <submittedName>
        <fullName evidence="4">SH2 domain-containing protein</fullName>
    </submittedName>
</protein>
<sequence>MTTVAIDISGEAFRRMMAARRRGHSLLTPSSASSPSQVVVDQLPEPRTLPHRFAERVNRRRTVADVVSFQGETSLAEDTGWWHHGMPNGKLATANNDMLDCPAANEYLYDFAPFYRRRTKKSLLNNVGQFFSLRHPHNKHKQKSSPPSKYGTNDAFVSEPRDAARKRVTSHSVPSTPSDIPVLVTDSDDVQVSASSSNGGGGGGGGVGSTLRKLLRRSISFRSSSRRLSNNHCTSTSKPVASNDAVMFCTNRNRLSNVAGSFYTDDEYTLNRTDKFEEDGGGTKLFSKASSKTRSKLPISTSSQVFHVATLLRQQPIKRSLKNFNPIHRHSKASSSSRDSAYSSCGKTKMRRPSINSVTSNTSLDFSDRGQNGSYRQGYQLEYPEDCFPYGTVPVHISSPRLLMSVVPSPLFASCQSDHDTTRSNLSSLVASCNTDRNSADNPERFFTSVHCSGDVSNSPTHTKTGSVTPHQQGHDFRGRSFSTHSSSSTVAAEPSNEQMYEKDRSSHVPNGNRTSTDSDCLDKFARLRIADRRSVSDHRNLVGHRSHDGLVTNVGRLDETSSPNDDAHGERMSLQTSKIYEALDASLLSQFFTEISEVRNPSSRSLPSRVMAGCDSSIGSTSLSRKATDCLRYDPVSMRQTCNDHTSRFVTSNAVWFCNS</sequence>
<feature type="compositionally biased region" description="Polar residues" evidence="1">
    <location>
        <begin position="354"/>
        <end position="371"/>
    </location>
</feature>
<evidence type="ECO:0000313" key="3">
    <source>
        <dbReference type="Proteomes" id="UP000270296"/>
    </source>
</evidence>
<evidence type="ECO:0000313" key="4">
    <source>
        <dbReference type="WBParaSite" id="SBAD_0000556601-mRNA-1"/>
    </source>
</evidence>
<evidence type="ECO:0000256" key="1">
    <source>
        <dbReference type="SAM" id="MobiDB-lite"/>
    </source>
</evidence>
<dbReference type="OrthoDB" id="8965057at2759"/>
<feature type="region of interest" description="Disordered" evidence="1">
    <location>
        <begin position="325"/>
        <end position="371"/>
    </location>
</feature>
<dbReference type="AlphaFoldDB" id="A0A183IP03"/>